<dbReference type="InterPro" id="IPR023198">
    <property type="entry name" value="PGP-like_dom2"/>
</dbReference>
<accession>A0AAV9HW90</accession>
<dbReference type="InterPro" id="IPR036412">
    <property type="entry name" value="HAD-like_sf"/>
</dbReference>
<reference evidence="2" key="1">
    <citation type="journal article" date="2023" name="Mol. Phylogenet. Evol.">
        <title>Genome-scale phylogeny and comparative genomics of the fungal order Sordariales.</title>
        <authorList>
            <person name="Hensen N."/>
            <person name="Bonometti L."/>
            <person name="Westerberg I."/>
            <person name="Brannstrom I.O."/>
            <person name="Guillou S."/>
            <person name="Cros-Aarteil S."/>
            <person name="Calhoun S."/>
            <person name="Haridas S."/>
            <person name="Kuo A."/>
            <person name="Mondo S."/>
            <person name="Pangilinan J."/>
            <person name="Riley R."/>
            <person name="LaButti K."/>
            <person name="Andreopoulos B."/>
            <person name="Lipzen A."/>
            <person name="Chen C."/>
            <person name="Yan M."/>
            <person name="Daum C."/>
            <person name="Ng V."/>
            <person name="Clum A."/>
            <person name="Steindorff A."/>
            <person name="Ohm R.A."/>
            <person name="Martin F."/>
            <person name="Silar P."/>
            <person name="Natvig D.O."/>
            <person name="Lalanne C."/>
            <person name="Gautier V."/>
            <person name="Ament-Velasquez S.L."/>
            <person name="Kruys A."/>
            <person name="Hutchinson M.I."/>
            <person name="Powell A.J."/>
            <person name="Barry K."/>
            <person name="Miller A.N."/>
            <person name="Grigoriev I.V."/>
            <person name="Debuchy R."/>
            <person name="Gladieux P."/>
            <person name="Hiltunen Thoren M."/>
            <person name="Johannesson H."/>
        </authorList>
    </citation>
    <scope>NUCLEOTIDE SEQUENCE</scope>
    <source>
        <strain evidence="2">PSN324</strain>
    </source>
</reference>
<proteinExistence type="predicted"/>
<reference evidence="2" key="2">
    <citation type="submission" date="2023-06" db="EMBL/GenBank/DDBJ databases">
        <authorList>
            <consortium name="Lawrence Berkeley National Laboratory"/>
            <person name="Mondo S.J."/>
            <person name="Hensen N."/>
            <person name="Bonometti L."/>
            <person name="Westerberg I."/>
            <person name="Brannstrom I.O."/>
            <person name="Guillou S."/>
            <person name="Cros-Aarteil S."/>
            <person name="Calhoun S."/>
            <person name="Haridas S."/>
            <person name="Kuo A."/>
            <person name="Pangilinan J."/>
            <person name="Riley R."/>
            <person name="Labutti K."/>
            <person name="Andreopoulos B."/>
            <person name="Lipzen A."/>
            <person name="Chen C."/>
            <person name="Yanf M."/>
            <person name="Daum C."/>
            <person name="Ng V."/>
            <person name="Clum A."/>
            <person name="Steindorff A."/>
            <person name="Ohm R."/>
            <person name="Martin F."/>
            <person name="Silar P."/>
            <person name="Natvig D."/>
            <person name="Lalanne C."/>
            <person name="Gautier V."/>
            <person name="Ament-Velasquez S.L."/>
            <person name="Kruys A."/>
            <person name="Hutchinson M.I."/>
            <person name="Powell A.J."/>
            <person name="Barry K."/>
            <person name="Miller A.N."/>
            <person name="Grigoriev I.V."/>
            <person name="Debuchy R."/>
            <person name="Gladieux P."/>
            <person name="Thoren M.H."/>
            <person name="Johannesson H."/>
        </authorList>
    </citation>
    <scope>NUCLEOTIDE SEQUENCE</scope>
    <source>
        <strain evidence="2">PSN324</strain>
    </source>
</reference>
<comment type="caution">
    <text evidence="2">The sequence shown here is derived from an EMBL/GenBank/DDBJ whole genome shotgun (WGS) entry which is preliminary data.</text>
</comment>
<dbReference type="Gene3D" id="1.10.150.240">
    <property type="entry name" value="Putative phosphatase, domain 2"/>
    <property type="match status" value="1"/>
</dbReference>
<organism evidence="2 3">
    <name type="scientific">Cladorrhinum samala</name>
    <dbReference type="NCBI Taxonomy" id="585594"/>
    <lineage>
        <taxon>Eukaryota</taxon>
        <taxon>Fungi</taxon>
        <taxon>Dikarya</taxon>
        <taxon>Ascomycota</taxon>
        <taxon>Pezizomycotina</taxon>
        <taxon>Sordariomycetes</taxon>
        <taxon>Sordariomycetidae</taxon>
        <taxon>Sordariales</taxon>
        <taxon>Podosporaceae</taxon>
        <taxon>Cladorrhinum</taxon>
    </lineage>
</organism>
<gene>
    <name evidence="2" type="ORF">QBC42DRAFT_219468</name>
</gene>
<dbReference type="InterPro" id="IPR023214">
    <property type="entry name" value="HAD_sf"/>
</dbReference>
<dbReference type="PANTHER" id="PTHR43611">
    <property type="entry name" value="ALPHA-D-GLUCOSE 1-PHOSPHATE PHOSPHATASE"/>
    <property type="match status" value="1"/>
</dbReference>
<evidence type="ECO:0000313" key="3">
    <source>
        <dbReference type="Proteomes" id="UP001321749"/>
    </source>
</evidence>
<keyword evidence="3" id="KW-1185">Reference proteome</keyword>
<dbReference type="PANTHER" id="PTHR43611:SF3">
    <property type="entry name" value="FLAVIN MONONUCLEOTIDE HYDROLASE 1, CHLOROPLATIC"/>
    <property type="match status" value="1"/>
</dbReference>
<protein>
    <submittedName>
        <fullName evidence="2">HAD-like domain-containing protein</fullName>
    </submittedName>
</protein>
<evidence type="ECO:0000313" key="2">
    <source>
        <dbReference type="EMBL" id="KAK4465122.1"/>
    </source>
</evidence>
<feature type="compositionally biased region" description="Low complexity" evidence="1">
    <location>
        <begin position="277"/>
        <end position="296"/>
    </location>
</feature>
<dbReference type="SUPFAM" id="SSF56784">
    <property type="entry name" value="HAD-like"/>
    <property type="match status" value="1"/>
</dbReference>
<dbReference type="EMBL" id="MU864942">
    <property type="protein sequence ID" value="KAK4465122.1"/>
    <property type="molecule type" value="Genomic_DNA"/>
</dbReference>
<feature type="region of interest" description="Disordered" evidence="1">
    <location>
        <begin position="268"/>
        <end position="296"/>
    </location>
</feature>
<evidence type="ECO:0000256" key="1">
    <source>
        <dbReference type="SAM" id="MobiDB-lite"/>
    </source>
</evidence>
<dbReference type="AlphaFoldDB" id="A0AAV9HW90"/>
<dbReference type="Proteomes" id="UP001321749">
    <property type="component" value="Unassembled WGS sequence"/>
</dbReference>
<sequence>MASNQYDTIIFDIGDVLFDWDASAITALPPKMIRLMMHTETWHELDRNTVPTDKAYQILGNQFDVDPSLVRLALEQAQSTLRVNDEALDFIHELAAAKARDAGQIKVYAMSNIAEEHMGFIKKIPSFPWSIFDRVFTSFGAGMRKPDLCFYRHVIQETGCNPSSTLYLDDKPENICAGRLLGLRGEIVDPHQRSRAFNIARNLLLKDASRRAERFLYTHAGKLDSVISGAGRDVVLEDNFAQLLIWGLTGMGGIVYLGWPDGALTGGYQEQPDMVGPASPAPASDDSFSSSSDRSSTCLNDSAASVYSEEQEFSTKQSLWNYFARNHTPESKAFPPDLDTTSIAYMTVPPTHPYHHRLAHPALTAEAMFANRDAEGYFETYFSSDRRGRVNPEVSVSVLRFLNKFGSAGQIPGIPNLDVKDERIDKTKKLVVDCLARRASLYGNRYYPHPETFLYYVSMLCSECKDTSPNLHADLAENLEQALMERLHVSINALALAMRVRACQLAGLRTELVQPDLDSLLGMQEADGGWPAGDFCCHGKAQSMRIGSRGLTTALAWRILKDYNL</sequence>
<dbReference type="Gene3D" id="3.40.50.1000">
    <property type="entry name" value="HAD superfamily/HAD-like"/>
    <property type="match status" value="1"/>
</dbReference>
<name>A0AAV9HW90_9PEZI</name>